<evidence type="ECO:0000256" key="4">
    <source>
        <dbReference type="ARBA" id="ARBA00022692"/>
    </source>
</evidence>
<dbReference type="NCBIfam" id="TIGR01404">
    <property type="entry name" value="FlhB_rel_III"/>
    <property type="match status" value="1"/>
</dbReference>
<dbReference type="EMBL" id="AAIIOQ010000001">
    <property type="protein sequence ID" value="ECE6358413.1"/>
    <property type="molecule type" value="Genomic_DNA"/>
</dbReference>
<reference evidence="10" key="1">
    <citation type="submission" date="2018-06" db="EMBL/GenBank/DDBJ databases">
        <authorList>
            <person name="Ashton P.M."/>
            <person name="Dallman T."/>
            <person name="Nair S."/>
            <person name="De Pinna E."/>
            <person name="Peters T."/>
            <person name="Grant K."/>
        </authorList>
    </citation>
    <scope>NUCLEOTIDE SEQUENCE [LARGE SCALE GENOMIC DNA]</scope>
    <source>
        <strain evidence="11">275803</strain>
        <strain evidence="10">319688</strain>
        <strain evidence="9">646013</strain>
    </source>
</reference>
<keyword evidence="6 8" id="KW-0472">Membrane</keyword>
<evidence type="ECO:0000256" key="8">
    <source>
        <dbReference type="SAM" id="Phobius"/>
    </source>
</evidence>
<dbReference type="PANTHER" id="PTHR30531">
    <property type="entry name" value="FLAGELLAR BIOSYNTHETIC PROTEIN FLHB"/>
    <property type="match status" value="1"/>
</dbReference>
<gene>
    <name evidence="11" type="ORF">DN310_09450</name>
    <name evidence="10" type="ORF">DPA05_01550</name>
    <name evidence="9" type="ORF">FNI14_24115</name>
</gene>
<evidence type="ECO:0000256" key="6">
    <source>
        <dbReference type="ARBA" id="ARBA00023136"/>
    </source>
</evidence>
<protein>
    <submittedName>
        <fullName evidence="10">EscU/YscU/HrcU family type III secretion system export apparatus switch protein</fullName>
    </submittedName>
</protein>
<evidence type="ECO:0000313" key="10">
    <source>
        <dbReference type="EMBL" id="ECE6358413.1"/>
    </source>
</evidence>
<dbReference type="STRING" id="1243604.LFZ48_14090"/>
<dbReference type="GO" id="GO:0009306">
    <property type="term" value="P:protein secretion"/>
    <property type="evidence" value="ECO:0007669"/>
    <property type="project" value="InterPro"/>
</dbReference>
<dbReference type="EMBL" id="AAIAJV010000046">
    <property type="protein sequence ID" value="ECC1608988.1"/>
    <property type="molecule type" value="Genomic_DNA"/>
</dbReference>
<dbReference type="Gene3D" id="3.40.1690.10">
    <property type="entry name" value="secretion proteins EscU"/>
    <property type="match status" value="1"/>
</dbReference>
<feature type="transmembrane region" description="Helical" evidence="8">
    <location>
        <begin position="143"/>
        <end position="161"/>
    </location>
</feature>
<comment type="subcellular location">
    <subcellularLocation>
        <location evidence="1">Cell membrane</location>
        <topology evidence="1">Multi-pass membrane protein</topology>
    </subcellularLocation>
</comment>
<dbReference type="InterPro" id="IPR006135">
    <property type="entry name" value="T3SS_substrate_exporter"/>
</dbReference>
<evidence type="ECO:0000256" key="7">
    <source>
        <dbReference type="SAM" id="MobiDB-lite"/>
    </source>
</evidence>
<feature type="transmembrane region" description="Helical" evidence="8">
    <location>
        <begin position="67"/>
        <end position="86"/>
    </location>
</feature>
<evidence type="ECO:0000256" key="5">
    <source>
        <dbReference type="ARBA" id="ARBA00022989"/>
    </source>
</evidence>
<feature type="compositionally biased region" description="Basic and acidic residues" evidence="7">
    <location>
        <begin position="215"/>
        <end position="235"/>
    </location>
</feature>
<dbReference type="AlphaFoldDB" id="A0A344QXK6"/>
<comment type="similarity">
    <text evidence="2">Belongs to the type III secretion exporter family.</text>
</comment>
<dbReference type="PRINTS" id="PR00950">
    <property type="entry name" value="TYPE3IMSPROT"/>
</dbReference>
<evidence type="ECO:0000313" key="11">
    <source>
        <dbReference type="EMBL" id="ECI4009547.1"/>
    </source>
</evidence>
<evidence type="ECO:0000256" key="1">
    <source>
        <dbReference type="ARBA" id="ARBA00004651"/>
    </source>
</evidence>
<dbReference type="GO" id="GO:0005886">
    <property type="term" value="C:plasma membrane"/>
    <property type="evidence" value="ECO:0007669"/>
    <property type="project" value="UniProtKB-SubCell"/>
</dbReference>
<feature type="transmembrane region" description="Helical" evidence="8">
    <location>
        <begin position="173"/>
        <end position="204"/>
    </location>
</feature>
<proteinExistence type="inferred from homology"/>
<feature type="transmembrane region" description="Helical" evidence="8">
    <location>
        <begin position="35"/>
        <end position="55"/>
    </location>
</feature>
<sequence length="345" mass="39149">MSEKTEKPTPKKIRDLKKKGDVTKSEEVLSAAQSLILFSFFSLYGSSFFSALSSLISMTFDTLNKPFLFAINQIIAGVLDISFFYILPIVLVMLLGSAATIISQIGFILAVDKIKPSMQKISIKNNIKNIFSIKSVFELFKSIFKVALISLIFYIIMHTYIGEFANFTRMTAYGALIIAAFFVFLLWKGVLFGYLIFSVFDFWFQKHESMKKTKMSKDEVKREAKDTDGNPEIKGERKRLHSEIQSGSLAKNIKKSTVIVKNPTHIAVCLYYRLGETALPMVIENGKDKEALLIIKLAERYDIPVIENVQLARSIYGKVKKGQYITEDLFEPVAQVIRIAMDLDY</sequence>
<dbReference type="EMBL" id="AAIVAV010000008">
    <property type="protein sequence ID" value="ECI4009547.1"/>
    <property type="molecule type" value="Genomic_DNA"/>
</dbReference>
<evidence type="ECO:0000256" key="2">
    <source>
        <dbReference type="ARBA" id="ARBA00010690"/>
    </source>
</evidence>
<feature type="transmembrane region" description="Helical" evidence="8">
    <location>
        <begin position="92"/>
        <end position="111"/>
    </location>
</feature>
<feature type="region of interest" description="Disordered" evidence="7">
    <location>
        <begin position="215"/>
        <end position="243"/>
    </location>
</feature>
<name>A0A344QXK6_SALER</name>
<dbReference type="PANTHER" id="PTHR30531:SF6">
    <property type="entry name" value="SECRETION SYSTEM APPARATUS PROTEIN SSAU"/>
    <property type="match status" value="1"/>
</dbReference>
<organism evidence="10">
    <name type="scientific">Salmonella enterica subsp. salamae</name>
    <dbReference type="NCBI Taxonomy" id="59202"/>
    <lineage>
        <taxon>Bacteria</taxon>
        <taxon>Pseudomonadati</taxon>
        <taxon>Pseudomonadota</taxon>
        <taxon>Gammaproteobacteria</taxon>
        <taxon>Enterobacterales</taxon>
        <taxon>Enterobacteriaceae</taxon>
        <taxon>Salmonella</taxon>
    </lineage>
</organism>
<dbReference type="SUPFAM" id="SSF160544">
    <property type="entry name" value="EscU C-terminal domain-like"/>
    <property type="match status" value="1"/>
</dbReference>
<dbReference type="Proteomes" id="UP000839598">
    <property type="component" value="Unassembled WGS sequence"/>
</dbReference>
<keyword evidence="4 8" id="KW-0812">Transmembrane</keyword>
<accession>A0A344QXK6</accession>
<dbReference type="InterPro" id="IPR006307">
    <property type="entry name" value="BsaZ-like"/>
</dbReference>
<comment type="caution">
    <text evidence="10">The sequence shown here is derived from an EMBL/GenBank/DDBJ whole genome shotgun (WGS) entry which is preliminary data.</text>
</comment>
<evidence type="ECO:0000256" key="3">
    <source>
        <dbReference type="ARBA" id="ARBA00022475"/>
    </source>
</evidence>
<accession>A0A3U9TCX6</accession>
<dbReference type="Proteomes" id="UP000839852">
    <property type="component" value="Unassembled WGS sequence"/>
</dbReference>
<evidence type="ECO:0000313" key="9">
    <source>
        <dbReference type="EMBL" id="ECC1608988.1"/>
    </source>
</evidence>
<dbReference type="NCBIfam" id="NF009364">
    <property type="entry name" value="PRK12721.1"/>
    <property type="match status" value="1"/>
</dbReference>
<keyword evidence="3" id="KW-1003">Cell membrane</keyword>
<dbReference type="InterPro" id="IPR029025">
    <property type="entry name" value="T3SS_substrate_exporter_C"/>
</dbReference>
<keyword evidence="5 8" id="KW-1133">Transmembrane helix</keyword>
<dbReference type="Pfam" id="PF01312">
    <property type="entry name" value="Bac_export_2"/>
    <property type="match status" value="1"/>
</dbReference>